<dbReference type="Pfam" id="PF01841">
    <property type="entry name" value="Transglut_core"/>
    <property type="match status" value="1"/>
</dbReference>
<proteinExistence type="predicted"/>
<dbReference type="InterPro" id="IPR038765">
    <property type="entry name" value="Papain-like_cys_pep_sf"/>
</dbReference>
<dbReference type="Proteomes" id="UP000605201">
    <property type="component" value="Unassembled WGS sequence"/>
</dbReference>
<accession>A0A8J6NY26</accession>
<dbReference type="EMBL" id="JACNIG010000064">
    <property type="protein sequence ID" value="MBC8430638.1"/>
    <property type="molecule type" value="Genomic_DNA"/>
</dbReference>
<dbReference type="PANTHER" id="PTHR33490">
    <property type="entry name" value="BLR5614 PROTEIN-RELATED"/>
    <property type="match status" value="1"/>
</dbReference>
<dbReference type="SMART" id="SM00460">
    <property type="entry name" value="TGc"/>
    <property type="match status" value="1"/>
</dbReference>
<gene>
    <name evidence="2" type="ORF">H8D96_01840</name>
</gene>
<sequence>MKRLLIVILILFTAVPVFGENYLLNGGQESQIKYEMVQRVRPSAGLKKLMLSCVIPESFSSPTYNQRIGDFDLDFSPAPLSREDRTDKRGNKVVEATWKAPTGPVTTTIRLTAINSTKLQALKTGAPFPLSGLPQQAKVYLKATDQVPADDSQIRSKARELTSAAKNQFDAVQKILTWVVDHMHYVLTPQSYDALYSFQSGKGNCQNYSHLSAAIMRAAGIPVRIVNGITLKQPYDINMENSILTMKMAQGRHSWVEVYFPDLGWVPFDPQGTELFVSNRFIRVETGLDNNETRQDGLMRWIQSKSSPGRPLFEESIQAEFVTDHIKLAGRKTNYGPRGLLLGPQVEAAFSKVTVSIPPPPPRVSEEVLKRLRFKKPYVFGNLDFPENVDFLSARGPAEQQSDNTMEMRKNFLVETAEYVTTRGNQYAQTFILAKPMQLQHTGLALHKFNSEGQLWLELLKDNGGTPGDLIATSDIIELNHVKFTPGYTWVDFDFTTTSVILSPGRYWVALGFTGGPIVNWFFTYGKPVGPQDGTRYKTMFDETWSRSLAYEFNYRVIGLAAQ</sequence>
<reference evidence="2 3" key="1">
    <citation type="submission" date="2020-08" db="EMBL/GenBank/DDBJ databases">
        <title>Bridging the membrane lipid divide: bacteria of the FCB group superphylum have the potential to synthesize archaeal ether lipids.</title>
        <authorList>
            <person name="Villanueva L."/>
            <person name="Von Meijenfeldt F.A.B."/>
            <person name="Westbye A.B."/>
            <person name="Yadav S."/>
            <person name="Hopmans E.C."/>
            <person name="Dutilh B.E."/>
            <person name="Sinninghe Damste J.S."/>
        </authorList>
    </citation>
    <scope>NUCLEOTIDE SEQUENCE [LARGE SCALE GENOMIC DNA]</scope>
    <source>
        <strain evidence="2">NIOZ-UU17</strain>
    </source>
</reference>
<protein>
    <submittedName>
        <fullName evidence="2">Transglutaminase domain-containing protein</fullName>
    </submittedName>
</protein>
<dbReference type="SUPFAM" id="SSF54001">
    <property type="entry name" value="Cysteine proteinases"/>
    <property type="match status" value="1"/>
</dbReference>
<dbReference type="Gene3D" id="3.10.620.30">
    <property type="match status" value="1"/>
</dbReference>
<dbReference type="InterPro" id="IPR002931">
    <property type="entry name" value="Transglutaminase-like"/>
</dbReference>
<dbReference type="PANTHER" id="PTHR33490:SF3">
    <property type="entry name" value="CONSERVED INTEGRAL MEMBRANE PROTEIN"/>
    <property type="match status" value="1"/>
</dbReference>
<evidence type="ECO:0000259" key="1">
    <source>
        <dbReference type="SMART" id="SM00460"/>
    </source>
</evidence>
<feature type="domain" description="Transglutaminase-like" evidence="1">
    <location>
        <begin position="197"/>
        <end position="272"/>
    </location>
</feature>
<dbReference type="AlphaFoldDB" id="A0A8J6NY26"/>
<organism evidence="2 3">
    <name type="scientific">Candidatus Desulfatibia vada</name>
    <dbReference type="NCBI Taxonomy" id="2841696"/>
    <lineage>
        <taxon>Bacteria</taxon>
        <taxon>Pseudomonadati</taxon>
        <taxon>Thermodesulfobacteriota</taxon>
        <taxon>Desulfobacteria</taxon>
        <taxon>Desulfobacterales</taxon>
        <taxon>Desulfobacterales incertae sedis</taxon>
        <taxon>Candidatus Desulfatibia</taxon>
    </lineage>
</organism>
<name>A0A8J6NY26_9BACT</name>
<evidence type="ECO:0000313" key="2">
    <source>
        <dbReference type="EMBL" id="MBC8430638.1"/>
    </source>
</evidence>
<evidence type="ECO:0000313" key="3">
    <source>
        <dbReference type="Proteomes" id="UP000605201"/>
    </source>
</evidence>
<comment type="caution">
    <text evidence="2">The sequence shown here is derived from an EMBL/GenBank/DDBJ whole genome shotgun (WGS) entry which is preliminary data.</text>
</comment>